<keyword evidence="3" id="KW-0804">Transcription</keyword>
<dbReference type="InterPro" id="IPR036271">
    <property type="entry name" value="Tet_transcr_reg_TetR-rel_C_sf"/>
</dbReference>
<keyword evidence="1" id="KW-0805">Transcription regulation</keyword>
<dbReference type="SUPFAM" id="SSF48498">
    <property type="entry name" value="Tetracyclin repressor-like, C-terminal domain"/>
    <property type="match status" value="1"/>
</dbReference>
<reference evidence="6 7" key="1">
    <citation type="submission" date="2023-08" db="EMBL/GenBank/DDBJ databases">
        <title>Arthrobacter horti sp. nov., isolated from forest soil.</title>
        <authorList>
            <person name="Park M."/>
        </authorList>
    </citation>
    <scope>NUCLEOTIDE SEQUENCE [LARGE SCALE GENOMIC DNA]</scope>
    <source>
        <strain evidence="6 7">YJM1</strain>
    </source>
</reference>
<keyword evidence="7" id="KW-1185">Reference proteome</keyword>
<feature type="domain" description="HTH tetR-type" evidence="5">
    <location>
        <begin position="10"/>
        <end position="70"/>
    </location>
</feature>
<evidence type="ECO:0000313" key="6">
    <source>
        <dbReference type="EMBL" id="MDP5228478.1"/>
    </source>
</evidence>
<dbReference type="PROSITE" id="PS50977">
    <property type="entry name" value="HTH_TETR_2"/>
    <property type="match status" value="1"/>
</dbReference>
<evidence type="ECO:0000313" key="7">
    <source>
        <dbReference type="Proteomes" id="UP001232725"/>
    </source>
</evidence>
<protein>
    <submittedName>
        <fullName evidence="6">TetR/AcrR family transcriptional regulator</fullName>
    </submittedName>
</protein>
<dbReference type="PANTHER" id="PTHR30055">
    <property type="entry name" value="HTH-TYPE TRANSCRIPTIONAL REGULATOR RUTR"/>
    <property type="match status" value="1"/>
</dbReference>
<evidence type="ECO:0000256" key="2">
    <source>
        <dbReference type="ARBA" id="ARBA00023125"/>
    </source>
</evidence>
<evidence type="ECO:0000256" key="4">
    <source>
        <dbReference type="PROSITE-ProRule" id="PRU00335"/>
    </source>
</evidence>
<dbReference type="Proteomes" id="UP001232725">
    <property type="component" value="Unassembled WGS sequence"/>
</dbReference>
<dbReference type="EMBL" id="JAVALS010000016">
    <property type="protein sequence ID" value="MDP5228478.1"/>
    <property type="molecule type" value="Genomic_DNA"/>
</dbReference>
<evidence type="ECO:0000256" key="1">
    <source>
        <dbReference type="ARBA" id="ARBA00023015"/>
    </source>
</evidence>
<dbReference type="PRINTS" id="PR00455">
    <property type="entry name" value="HTHTETR"/>
</dbReference>
<dbReference type="SUPFAM" id="SSF46689">
    <property type="entry name" value="Homeodomain-like"/>
    <property type="match status" value="1"/>
</dbReference>
<keyword evidence="2 4" id="KW-0238">DNA-binding</keyword>
<accession>A0ABT9ISC1</accession>
<dbReference type="InterPro" id="IPR001647">
    <property type="entry name" value="HTH_TetR"/>
</dbReference>
<dbReference type="Gene3D" id="1.10.357.10">
    <property type="entry name" value="Tetracycline Repressor, domain 2"/>
    <property type="match status" value="1"/>
</dbReference>
<sequence length="198" mass="21128">MPKVSEEHRERQRQRILDAAVACVGRKGFAATSMADIIAEAGLSAGAVYLYYRSKEQLTVDVGRRILGEKIAVLDGFLAMPEVPAPSVVIPAFMNAMPQDGFFPGTAVQVWGEAVHSVELAETAETLIGEVTGHFAEYLAAWFRQSRGLGEQEAAAEAARAAPAMVGLVQGYMVQSVFIGEGGQERYREAAAAVLAGL</sequence>
<dbReference type="InterPro" id="IPR009057">
    <property type="entry name" value="Homeodomain-like_sf"/>
</dbReference>
<dbReference type="RefSeq" id="WP_305997525.1">
    <property type="nucleotide sequence ID" value="NZ_JAVALS010000016.1"/>
</dbReference>
<comment type="caution">
    <text evidence="6">The sequence shown here is derived from an EMBL/GenBank/DDBJ whole genome shotgun (WGS) entry which is preliminary data.</text>
</comment>
<dbReference type="PANTHER" id="PTHR30055:SF234">
    <property type="entry name" value="HTH-TYPE TRANSCRIPTIONAL REGULATOR BETI"/>
    <property type="match status" value="1"/>
</dbReference>
<gene>
    <name evidence="6" type="ORF">Q9R02_15055</name>
</gene>
<organism evidence="6 7">
    <name type="scientific">Arthrobacter horti</name>
    <dbReference type="NCBI Taxonomy" id="3068273"/>
    <lineage>
        <taxon>Bacteria</taxon>
        <taxon>Bacillati</taxon>
        <taxon>Actinomycetota</taxon>
        <taxon>Actinomycetes</taxon>
        <taxon>Micrococcales</taxon>
        <taxon>Micrococcaceae</taxon>
        <taxon>Arthrobacter</taxon>
    </lineage>
</organism>
<feature type="DNA-binding region" description="H-T-H motif" evidence="4">
    <location>
        <begin position="33"/>
        <end position="52"/>
    </location>
</feature>
<proteinExistence type="predicted"/>
<name>A0ABT9ISC1_9MICC</name>
<dbReference type="Pfam" id="PF00440">
    <property type="entry name" value="TetR_N"/>
    <property type="match status" value="1"/>
</dbReference>
<evidence type="ECO:0000256" key="3">
    <source>
        <dbReference type="ARBA" id="ARBA00023163"/>
    </source>
</evidence>
<dbReference type="InterPro" id="IPR050109">
    <property type="entry name" value="HTH-type_TetR-like_transc_reg"/>
</dbReference>
<evidence type="ECO:0000259" key="5">
    <source>
        <dbReference type="PROSITE" id="PS50977"/>
    </source>
</evidence>